<evidence type="ECO:0000256" key="17">
    <source>
        <dbReference type="ARBA" id="ARBA00023170"/>
    </source>
</evidence>
<evidence type="ECO:0000256" key="12">
    <source>
        <dbReference type="ARBA" id="ARBA00022777"/>
    </source>
</evidence>
<keyword evidence="14" id="KW-0460">Magnesium</keyword>
<dbReference type="Gene3D" id="2.10.60.10">
    <property type="entry name" value="CD59"/>
    <property type="match status" value="1"/>
</dbReference>
<evidence type="ECO:0000256" key="9">
    <source>
        <dbReference type="ARBA" id="ARBA00022723"/>
    </source>
</evidence>
<dbReference type="PROSITE" id="PS00107">
    <property type="entry name" value="PROTEIN_KINASE_ATP"/>
    <property type="match status" value="1"/>
</dbReference>
<keyword evidence="10" id="KW-0732">Signal</keyword>
<dbReference type="PANTHER" id="PTHR23255:SF71">
    <property type="entry name" value="RECEPTOR PROTEIN SERINE_THREONINE KINASE"/>
    <property type="match status" value="1"/>
</dbReference>
<organism evidence="23">
    <name type="scientific">Nematostella vectensis</name>
    <name type="common">Starlet sea anemone</name>
    <dbReference type="NCBI Taxonomy" id="45351"/>
    <lineage>
        <taxon>Eukaryota</taxon>
        <taxon>Metazoa</taxon>
        <taxon>Cnidaria</taxon>
        <taxon>Anthozoa</taxon>
        <taxon>Hexacorallia</taxon>
        <taxon>Actiniaria</taxon>
        <taxon>Edwardsiidae</taxon>
        <taxon>Nematostella</taxon>
    </lineage>
</organism>
<keyword evidence="8 20" id="KW-0812">Transmembrane</keyword>
<reference evidence="23" key="1">
    <citation type="journal article" date="2012" name="PLoS Genet.">
        <title>A Framework for the Establishment of a Cnidarian Gene Regulatory Network for 'Endomesoderm' Specification: The Inputs of beta-Catenin/TCF Signaling.</title>
        <authorList>
            <person name="Rottinger E."/>
            <person name="Dahlin P."/>
            <person name="Martindale M.Q."/>
        </authorList>
    </citation>
    <scope>NUCLEOTIDE SEQUENCE</scope>
</reference>
<dbReference type="EC" id="2.7.11.30" evidence="5"/>
<feature type="region of interest" description="Disordered" evidence="19">
    <location>
        <begin position="545"/>
        <end position="588"/>
    </location>
</feature>
<evidence type="ECO:0000256" key="8">
    <source>
        <dbReference type="ARBA" id="ARBA00022692"/>
    </source>
</evidence>
<dbReference type="AlphaFoldDB" id="J7H3I1"/>
<evidence type="ECO:0000313" key="23">
    <source>
        <dbReference type="EMBL" id="AFP87425.1"/>
    </source>
</evidence>
<evidence type="ECO:0000256" key="5">
    <source>
        <dbReference type="ARBA" id="ARBA00012401"/>
    </source>
</evidence>
<dbReference type="GO" id="GO:0004675">
    <property type="term" value="F:transmembrane receptor protein serine/threonine kinase activity"/>
    <property type="evidence" value="ECO:0007669"/>
    <property type="project" value="UniProtKB-EC"/>
</dbReference>
<evidence type="ECO:0000256" key="3">
    <source>
        <dbReference type="ARBA" id="ARBA00004479"/>
    </source>
</evidence>
<dbReference type="PROSITE" id="PS50011">
    <property type="entry name" value="PROTEIN_KINASE_DOM"/>
    <property type="match status" value="1"/>
</dbReference>
<dbReference type="InterPro" id="IPR000719">
    <property type="entry name" value="Prot_kinase_dom"/>
</dbReference>
<protein>
    <recommendedName>
        <fullName evidence="5">receptor protein serine/threonine kinase</fullName>
        <ecNumber evidence="5">2.7.11.30</ecNumber>
    </recommendedName>
</protein>
<dbReference type="Pfam" id="PF08515">
    <property type="entry name" value="TGF_beta_GS"/>
    <property type="match status" value="1"/>
</dbReference>
<evidence type="ECO:0000259" key="21">
    <source>
        <dbReference type="PROSITE" id="PS50011"/>
    </source>
</evidence>
<dbReference type="InterPro" id="IPR000333">
    <property type="entry name" value="TGFB_receptor"/>
</dbReference>
<evidence type="ECO:0000256" key="10">
    <source>
        <dbReference type="ARBA" id="ARBA00022729"/>
    </source>
</evidence>
<evidence type="ECO:0000256" key="6">
    <source>
        <dbReference type="ARBA" id="ARBA00022527"/>
    </source>
</evidence>
<dbReference type="InterPro" id="IPR008271">
    <property type="entry name" value="Ser/Thr_kinase_AS"/>
</dbReference>
<evidence type="ECO:0000256" key="7">
    <source>
        <dbReference type="ARBA" id="ARBA00022679"/>
    </source>
</evidence>
<proteinExistence type="evidence at transcript level"/>
<keyword evidence="12" id="KW-0418">Kinase</keyword>
<feature type="domain" description="GS" evidence="22">
    <location>
        <begin position="187"/>
        <end position="218"/>
    </location>
</feature>
<comment type="subcellular location">
    <subcellularLocation>
        <location evidence="3">Membrane</location>
        <topology evidence="3">Single-pass type I membrane protein</topology>
    </subcellularLocation>
</comment>
<sequence length="705" mass="78918">MPPFYAPAQCRATQRILFHRLIQASVNITQPNRTSVNVYRCICSDCRSNAGEQTCSTETGCFSSLFLLENGQSSVTKGCLKDADHYNMMCRGPRGKPNLHDTRCCTHDLCNKHINPTHAPSTIPPIKQEKLDVQFLIISICAPVAALIVCLIIVYMIFRHLMKHHAHHQSVPRHDLGPVSHVQCPCNEERPLIQDLIDISSGSGSGLPLLVQRTVARETQLIESIGKGRYGEVWKGVYQGESVAIKIFSTTDEASWKRETEIYNTVMLRHDNILGFIAADVHSRKSTTYMWLIMHYHEQGSLYDFLNRSTFDAETLCRLALSAASGLAHLHTEIFGTNRTGSKPAIAHRDIKSKNILVKSNYTCAVGDLGLAVMYSQDKDSVDMGENPKIAVGTRRYMAPEILEETINAKCINSFKRADVYAFGLVLWEIARRYVSGGIVEEYQPPFYDMVQSDPSIDEMKKVVVTENKRPSLPNRWTGDPTLQVMSKLIRECWNPNPAARLTSLRIKKSLLKLMDSLKPRNNCLNRTPLITEVSDVNIHLESMESEEKTANHPVYGKAIFKPETKQTRSGDRKQSPHPIPKQKSDSFATDVIAPTVSSHISEASSPPTSGSQSSNAACSSTTDTCLYCKENHDIDVCKKFKEMSLKERRNFVKEKNVCFACFQSGHVSKGCLNKRTCKTCGNKHPLLCIMKALKKSLKAVKPIL</sequence>
<comment type="cofactor">
    <cofactor evidence="1">
        <name>Mn(2+)</name>
        <dbReference type="ChEBI" id="CHEBI:29035"/>
    </cofactor>
</comment>
<comment type="similarity">
    <text evidence="4">Belongs to the protein kinase superfamily. TKL Ser/Thr protein kinase family. TGFB receptor subfamily.</text>
</comment>
<dbReference type="Pfam" id="PF07714">
    <property type="entry name" value="PK_Tyr_Ser-Thr"/>
    <property type="match status" value="1"/>
</dbReference>
<feature type="compositionally biased region" description="Basic and acidic residues" evidence="19">
    <location>
        <begin position="561"/>
        <end position="575"/>
    </location>
</feature>
<evidence type="ECO:0000259" key="22">
    <source>
        <dbReference type="PROSITE" id="PS51256"/>
    </source>
</evidence>
<dbReference type="InterPro" id="IPR001245">
    <property type="entry name" value="Ser-Thr/Tyr_kinase_cat_dom"/>
</dbReference>
<dbReference type="SMART" id="SM00220">
    <property type="entry name" value="S_TKc"/>
    <property type="match status" value="1"/>
</dbReference>
<keyword evidence="11 18" id="KW-0547">Nucleotide-binding</keyword>
<feature type="transmembrane region" description="Helical" evidence="20">
    <location>
        <begin position="135"/>
        <end position="158"/>
    </location>
</feature>
<name>J7H3I1_NEMVE</name>
<evidence type="ECO:0000256" key="1">
    <source>
        <dbReference type="ARBA" id="ARBA00001936"/>
    </source>
</evidence>
<evidence type="ECO:0000256" key="4">
    <source>
        <dbReference type="ARBA" id="ARBA00009605"/>
    </source>
</evidence>
<dbReference type="GO" id="GO:0016020">
    <property type="term" value="C:membrane"/>
    <property type="evidence" value="ECO:0007669"/>
    <property type="project" value="UniProtKB-SubCell"/>
</dbReference>
<dbReference type="SMART" id="SM00467">
    <property type="entry name" value="GS"/>
    <property type="match status" value="1"/>
</dbReference>
<keyword evidence="9" id="KW-0479">Metal-binding</keyword>
<dbReference type="HOGENOM" id="CLU_000288_8_1_1"/>
<comment type="cofactor">
    <cofactor evidence="2">
        <name>Mg(2+)</name>
        <dbReference type="ChEBI" id="CHEBI:18420"/>
    </cofactor>
</comment>
<dbReference type="PROSITE" id="PS51256">
    <property type="entry name" value="GS"/>
    <property type="match status" value="1"/>
</dbReference>
<dbReference type="Gene3D" id="3.30.200.20">
    <property type="entry name" value="Phosphorylase Kinase, domain 1"/>
    <property type="match status" value="1"/>
</dbReference>
<dbReference type="GO" id="GO:0005524">
    <property type="term" value="F:ATP binding"/>
    <property type="evidence" value="ECO:0007669"/>
    <property type="project" value="UniProtKB-UniRule"/>
</dbReference>
<feature type="domain" description="Protein kinase" evidence="21">
    <location>
        <begin position="219"/>
        <end position="512"/>
    </location>
</feature>
<keyword evidence="13 18" id="KW-0067">ATP-binding</keyword>
<evidence type="ECO:0000256" key="15">
    <source>
        <dbReference type="ARBA" id="ARBA00022989"/>
    </source>
</evidence>
<dbReference type="InterPro" id="IPR017441">
    <property type="entry name" value="Protein_kinase_ATP_BS"/>
</dbReference>
<accession>J7H3I1</accession>
<evidence type="ECO:0000256" key="13">
    <source>
        <dbReference type="ARBA" id="ARBA00022840"/>
    </source>
</evidence>
<dbReference type="Gene3D" id="1.10.510.10">
    <property type="entry name" value="Transferase(Phosphotransferase) domain 1"/>
    <property type="match status" value="1"/>
</dbReference>
<dbReference type="InterPro" id="IPR045860">
    <property type="entry name" value="Snake_toxin-like_sf"/>
</dbReference>
<dbReference type="SUPFAM" id="SSF57302">
    <property type="entry name" value="Snake toxin-like"/>
    <property type="match status" value="1"/>
</dbReference>
<evidence type="ECO:0000256" key="2">
    <source>
        <dbReference type="ARBA" id="ARBA00001946"/>
    </source>
</evidence>
<feature type="binding site" evidence="18">
    <location>
        <position position="246"/>
    </location>
    <ligand>
        <name>ATP</name>
        <dbReference type="ChEBI" id="CHEBI:30616"/>
    </ligand>
</feature>
<dbReference type="InterPro" id="IPR011009">
    <property type="entry name" value="Kinase-like_dom_sf"/>
</dbReference>
<evidence type="ECO:0000256" key="14">
    <source>
        <dbReference type="ARBA" id="ARBA00022842"/>
    </source>
</evidence>
<dbReference type="CDD" id="cd23535">
    <property type="entry name" value="TFP_LU_ECD_ALK2"/>
    <property type="match status" value="1"/>
</dbReference>
<dbReference type="PANTHER" id="PTHR23255">
    <property type="entry name" value="TRANSFORMING GROWTH FACTOR-BETA RECEPTOR TYPE I AND II"/>
    <property type="match status" value="1"/>
</dbReference>
<dbReference type="InterPro" id="IPR003605">
    <property type="entry name" value="GS_dom"/>
</dbReference>
<evidence type="ECO:0000256" key="18">
    <source>
        <dbReference type="PROSITE-ProRule" id="PRU10141"/>
    </source>
</evidence>
<dbReference type="FunFam" id="1.10.510.10:FF:000018">
    <property type="entry name" value="Receptor protein serine/threonine kinase"/>
    <property type="match status" value="1"/>
</dbReference>
<dbReference type="PROSITE" id="PS00108">
    <property type="entry name" value="PROTEIN_KINASE_ST"/>
    <property type="match status" value="1"/>
</dbReference>
<evidence type="ECO:0000256" key="16">
    <source>
        <dbReference type="ARBA" id="ARBA00023136"/>
    </source>
</evidence>
<evidence type="ECO:0000256" key="20">
    <source>
        <dbReference type="SAM" id="Phobius"/>
    </source>
</evidence>
<keyword evidence="6" id="KW-0723">Serine/threonine-protein kinase</keyword>
<dbReference type="EMBL" id="JQ959546">
    <property type="protein sequence ID" value="AFP87425.1"/>
    <property type="molecule type" value="mRNA"/>
</dbReference>
<dbReference type="Pfam" id="PF01064">
    <property type="entry name" value="Activin_recp"/>
    <property type="match status" value="1"/>
</dbReference>
<keyword evidence="7" id="KW-0808">Transferase</keyword>
<keyword evidence="15 20" id="KW-1133">Transmembrane helix</keyword>
<evidence type="ECO:0000256" key="11">
    <source>
        <dbReference type="ARBA" id="ARBA00022741"/>
    </source>
</evidence>
<dbReference type="InterPro" id="IPR000472">
    <property type="entry name" value="Activin_recp"/>
</dbReference>
<evidence type="ECO:0000256" key="19">
    <source>
        <dbReference type="SAM" id="MobiDB-lite"/>
    </source>
</evidence>
<dbReference type="SUPFAM" id="SSF56112">
    <property type="entry name" value="Protein kinase-like (PK-like)"/>
    <property type="match status" value="1"/>
</dbReference>
<keyword evidence="17 23" id="KW-0675">Receptor</keyword>
<dbReference type="GO" id="GO:0046872">
    <property type="term" value="F:metal ion binding"/>
    <property type="evidence" value="ECO:0007669"/>
    <property type="project" value="UniProtKB-KW"/>
</dbReference>
<keyword evidence="16 20" id="KW-0472">Membrane</keyword>